<dbReference type="EMBL" id="CM000639">
    <property type="protein sequence ID" value="EED95269.1"/>
    <property type="molecule type" value="Genomic_DNA"/>
</dbReference>
<feature type="region of interest" description="Disordered" evidence="1">
    <location>
        <begin position="569"/>
        <end position="590"/>
    </location>
</feature>
<proteinExistence type="predicted"/>
<feature type="region of interest" description="Disordered" evidence="1">
    <location>
        <begin position="1"/>
        <end position="167"/>
    </location>
</feature>
<feature type="compositionally biased region" description="Polar residues" evidence="1">
    <location>
        <begin position="313"/>
        <end position="322"/>
    </location>
</feature>
<feature type="compositionally biased region" description="Low complexity" evidence="1">
    <location>
        <begin position="69"/>
        <end position="82"/>
    </location>
</feature>
<sequence length="802" mass="85705">MSTNKNPGATALASNRRKLRLSGRIGGSSSSSSRAGGATSSSSAAIENNDAVNPTAALSPAARRRLLRHPPSTTSNSNDTTTRPQHMQRQDPPASSSSSSNRNASLERRNRLQKAHDRSQPQQYKMKQASAQDAAMATANSSSRRAQAASYPSSSQHRQDEPTQQMMDGSENSKLALNLHVSNSVDSDDNGTCFNSIGTTTPRQRSPSYAPGKHRNNNSNNEPYQPHLHEDLRFPNDASNSGKRLQPIDRRLQVSSDDCSVGGPKQLSPLMEGASPRGNSSTPGNSRKSPARSNASRGDTSIWDRPEELISTRYKSSDNASVCSEFDQEGAGESADVVRGEERRRSRTSRQADRVRGGIGGSVASSRYSDDNDDLHMSPGRNGAAMRGGGGHGDPVLNKVVDDEVDQFLSKPHVKAALGVGAAATLCAAILGPIGLLVGAASAGIGMGVLQIPEEQRNNVCNHAATSLGKARDVALEVSENVSTSCGKYCGDKENGEEAPDLGKDIVDRCCTGVEDKLRGDDDNSFEGRNGPANAGPGSEIRSQGSSPMASAMNGVHGVKGLVGDVFGDEHPSPTSHSVGGGKDAMTSDNEDVGKRVACGRKGRVVPLSQIHSLRPSLQPRAWLDVMASAHTSREDKNEAMEEILILAKDKDISRWFLEEGILDSLMFILSSYFRNYSSFLRDEPPTNETHEPFSSFKQGGNAFFHARLAANCCVALGKAHCAAVHTEGDLLLMSAYSRGSVPIERQLAQMLFEVPHHMKVQNNGTSESQFDAEFTLTELSMQQAEDLASSIKALDDGNIDV</sequence>
<evidence type="ECO:0000313" key="2">
    <source>
        <dbReference type="EMBL" id="EED95269.1"/>
    </source>
</evidence>
<dbReference type="RefSeq" id="XP_002287826.1">
    <property type="nucleotide sequence ID" value="XM_002287790.1"/>
</dbReference>
<accession>B8BUD8</accession>
<feature type="compositionally biased region" description="Polar residues" evidence="1">
    <location>
        <begin position="277"/>
        <end position="299"/>
    </location>
</feature>
<dbReference type="PaxDb" id="35128-Thaps21283"/>
<keyword evidence="3" id="KW-1185">Reference proteome</keyword>
<feature type="compositionally biased region" description="Low complexity" evidence="1">
    <location>
        <begin position="27"/>
        <end position="46"/>
    </location>
</feature>
<dbReference type="GeneID" id="7444635"/>
<dbReference type="Proteomes" id="UP000001449">
    <property type="component" value="Chromosome 2"/>
</dbReference>
<evidence type="ECO:0000313" key="3">
    <source>
        <dbReference type="Proteomes" id="UP000001449"/>
    </source>
</evidence>
<feature type="compositionally biased region" description="Basic and acidic residues" evidence="1">
    <location>
        <begin position="105"/>
        <end position="119"/>
    </location>
</feature>
<feature type="compositionally biased region" description="Basic and acidic residues" evidence="1">
    <location>
        <begin position="336"/>
        <end position="356"/>
    </location>
</feature>
<dbReference type="AlphaFoldDB" id="B8BUD8"/>
<gene>
    <name evidence="2" type="ORF">THAPSDRAFT_21283</name>
</gene>
<feature type="compositionally biased region" description="Polar residues" evidence="1">
    <location>
        <begin position="183"/>
        <end position="207"/>
    </location>
</feature>
<dbReference type="HOGENOM" id="CLU_351118_0_0_1"/>
<reference evidence="2 3" key="2">
    <citation type="journal article" date="2008" name="Nature">
        <title>The Phaeodactylum genome reveals the evolutionary history of diatom genomes.</title>
        <authorList>
            <person name="Bowler C."/>
            <person name="Allen A.E."/>
            <person name="Badger J.H."/>
            <person name="Grimwood J."/>
            <person name="Jabbari K."/>
            <person name="Kuo A."/>
            <person name="Maheswari U."/>
            <person name="Martens C."/>
            <person name="Maumus F."/>
            <person name="Otillar R.P."/>
            <person name="Rayko E."/>
            <person name="Salamov A."/>
            <person name="Vandepoele K."/>
            <person name="Beszteri B."/>
            <person name="Gruber A."/>
            <person name="Heijde M."/>
            <person name="Katinka M."/>
            <person name="Mock T."/>
            <person name="Valentin K."/>
            <person name="Verret F."/>
            <person name="Berges J.A."/>
            <person name="Brownlee C."/>
            <person name="Cadoret J.P."/>
            <person name="Chiovitti A."/>
            <person name="Choi C.J."/>
            <person name="Coesel S."/>
            <person name="De Martino A."/>
            <person name="Detter J.C."/>
            <person name="Durkin C."/>
            <person name="Falciatore A."/>
            <person name="Fournet J."/>
            <person name="Haruta M."/>
            <person name="Huysman M.J."/>
            <person name="Jenkins B.D."/>
            <person name="Jiroutova K."/>
            <person name="Jorgensen R.E."/>
            <person name="Joubert Y."/>
            <person name="Kaplan A."/>
            <person name="Kroger N."/>
            <person name="Kroth P.G."/>
            <person name="La Roche J."/>
            <person name="Lindquist E."/>
            <person name="Lommer M."/>
            <person name="Martin-Jezequel V."/>
            <person name="Lopez P.J."/>
            <person name="Lucas S."/>
            <person name="Mangogna M."/>
            <person name="McGinnis K."/>
            <person name="Medlin L.K."/>
            <person name="Montsant A."/>
            <person name="Oudot-Le Secq M.P."/>
            <person name="Napoli C."/>
            <person name="Obornik M."/>
            <person name="Parker M.S."/>
            <person name="Petit J.L."/>
            <person name="Porcel B.M."/>
            <person name="Poulsen N."/>
            <person name="Robison M."/>
            <person name="Rychlewski L."/>
            <person name="Rynearson T.A."/>
            <person name="Schmutz J."/>
            <person name="Shapiro H."/>
            <person name="Siaut M."/>
            <person name="Stanley M."/>
            <person name="Sussman M.R."/>
            <person name="Taylor A.R."/>
            <person name="Vardi A."/>
            <person name="von Dassow P."/>
            <person name="Vyverman W."/>
            <person name="Willis A."/>
            <person name="Wyrwicz L.S."/>
            <person name="Rokhsar D.S."/>
            <person name="Weissenbach J."/>
            <person name="Armbrust E.V."/>
            <person name="Green B.R."/>
            <person name="Van de Peer Y."/>
            <person name="Grigoriev I.V."/>
        </authorList>
    </citation>
    <scope>NUCLEOTIDE SEQUENCE [LARGE SCALE GENOMIC DNA]</scope>
    <source>
        <strain evidence="2 3">CCMP1335</strain>
    </source>
</reference>
<feature type="compositionally biased region" description="Low complexity" evidence="1">
    <location>
        <begin position="94"/>
        <end position="104"/>
    </location>
</feature>
<feature type="region of interest" description="Disordered" evidence="1">
    <location>
        <begin position="518"/>
        <end position="550"/>
    </location>
</feature>
<dbReference type="KEGG" id="tps:THAPSDRAFT_21283"/>
<feature type="region of interest" description="Disordered" evidence="1">
    <location>
        <begin position="183"/>
        <end position="393"/>
    </location>
</feature>
<evidence type="ECO:0000256" key="1">
    <source>
        <dbReference type="SAM" id="MobiDB-lite"/>
    </source>
</evidence>
<dbReference type="InParanoid" id="B8BUD8"/>
<dbReference type="OMA" id="CFNSIGT"/>
<protein>
    <submittedName>
        <fullName evidence="2">Uncharacterized protein</fullName>
    </submittedName>
</protein>
<dbReference type="eggNOG" id="ENOG502SN9X">
    <property type="taxonomic scope" value="Eukaryota"/>
</dbReference>
<organism evidence="2 3">
    <name type="scientific">Thalassiosira pseudonana</name>
    <name type="common">Marine diatom</name>
    <name type="synonym">Cyclotella nana</name>
    <dbReference type="NCBI Taxonomy" id="35128"/>
    <lineage>
        <taxon>Eukaryota</taxon>
        <taxon>Sar</taxon>
        <taxon>Stramenopiles</taxon>
        <taxon>Ochrophyta</taxon>
        <taxon>Bacillariophyta</taxon>
        <taxon>Coscinodiscophyceae</taxon>
        <taxon>Thalassiosirophycidae</taxon>
        <taxon>Thalassiosirales</taxon>
        <taxon>Thalassiosiraceae</taxon>
        <taxon>Thalassiosira</taxon>
    </lineage>
</organism>
<feature type="compositionally biased region" description="Low complexity" evidence="1">
    <location>
        <begin position="129"/>
        <end position="155"/>
    </location>
</feature>
<reference evidence="2 3" key="1">
    <citation type="journal article" date="2004" name="Science">
        <title>The genome of the diatom Thalassiosira pseudonana: ecology, evolution, and metabolism.</title>
        <authorList>
            <person name="Armbrust E.V."/>
            <person name="Berges J.A."/>
            <person name="Bowler C."/>
            <person name="Green B.R."/>
            <person name="Martinez D."/>
            <person name="Putnam N.H."/>
            <person name="Zhou S."/>
            <person name="Allen A.E."/>
            <person name="Apt K.E."/>
            <person name="Bechner M."/>
            <person name="Brzezinski M.A."/>
            <person name="Chaal B.K."/>
            <person name="Chiovitti A."/>
            <person name="Davis A.K."/>
            <person name="Demarest M.S."/>
            <person name="Detter J.C."/>
            <person name="Glavina T."/>
            <person name="Goodstein D."/>
            <person name="Hadi M.Z."/>
            <person name="Hellsten U."/>
            <person name="Hildebrand M."/>
            <person name="Jenkins B.D."/>
            <person name="Jurka J."/>
            <person name="Kapitonov V.V."/>
            <person name="Kroger N."/>
            <person name="Lau W.W."/>
            <person name="Lane T.W."/>
            <person name="Larimer F.W."/>
            <person name="Lippmeier J.C."/>
            <person name="Lucas S."/>
            <person name="Medina M."/>
            <person name="Montsant A."/>
            <person name="Obornik M."/>
            <person name="Parker M.S."/>
            <person name="Palenik B."/>
            <person name="Pazour G.J."/>
            <person name="Richardson P.M."/>
            <person name="Rynearson T.A."/>
            <person name="Saito M.A."/>
            <person name="Schwartz D.C."/>
            <person name="Thamatrakoln K."/>
            <person name="Valentin K."/>
            <person name="Vardi A."/>
            <person name="Wilkerson F.P."/>
            <person name="Rokhsar D.S."/>
        </authorList>
    </citation>
    <scope>NUCLEOTIDE SEQUENCE [LARGE SCALE GENOMIC DNA]</scope>
    <source>
        <strain evidence="2 3">CCMP1335</strain>
    </source>
</reference>
<name>B8BUD8_THAPS</name>